<dbReference type="PANTHER" id="PTHR31836">
    <property type="match status" value="1"/>
</dbReference>
<feature type="domain" description="RlpA-like protein double-psi beta-barrel" evidence="2">
    <location>
        <begin position="48"/>
        <end position="113"/>
    </location>
</feature>
<dbReference type="InParanoid" id="W4JPF3"/>
<dbReference type="RefSeq" id="XP_009552773.1">
    <property type="nucleotide sequence ID" value="XM_009554478.1"/>
</dbReference>
<evidence type="ECO:0000259" key="2">
    <source>
        <dbReference type="Pfam" id="PF03330"/>
    </source>
</evidence>
<dbReference type="HOGENOM" id="CLU_047639_6_2_1"/>
<organism evidence="3 4">
    <name type="scientific">Heterobasidion irregulare (strain TC 32-1)</name>
    <dbReference type="NCBI Taxonomy" id="747525"/>
    <lineage>
        <taxon>Eukaryota</taxon>
        <taxon>Fungi</taxon>
        <taxon>Dikarya</taxon>
        <taxon>Basidiomycota</taxon>
        <taxon>Agaricomycotina</taxon>
        <taxon>Agaricomycetes</taxon>
        <taxon>Russulales</taxon>
        <taxon>Bondarzewiaceae</taxon>
        <taxon>Heterobasidion</taxon>
        <taxon>Heterobasidion annosum species complex</taxon>
    </lineage>
</organism>
<dbReference type="OrthoDB" id="623670at2759"/>
<dbReference type="Proteomes" id="UP000030671">
    <property type="component" value="Unassembled WGS sequence"/>
</dbReference>
<dbReference type="Pfam" id="PF03330">
    <property type="entry name" value="DPBB_1"/>
    <property type="match status" value="1"/>
</dbReference>
<dbReference type="GeneID" id="20666310"/>
<protein>
    <submittedName>
        <fullName evidence="3">Non-catalytic module family EXPN protein</fullName>
    </submittedName>
</protein>
<dbReference type="EMBL" id="KI925466">
    <property type="protein sequence ID" value="ETW75344.1"/>
    <property type="molecule type" value="Genomic_DNA"/>
</dbReference>
<gene>
    <name evidence="3" type="ORF">HETIRDRAFT_108072</name>
</gene>
<dbReference type="SUPFAM" id="SSF50685">
    <property type="entry name" value="Barwin-like endoglucanases"/>
    <property type="match status" value="1"/>
</dbReference>
<dbReference type="STRING" id="747525.W4JPF3"/>
<evidence type="ECO:0000256" key="1">
    <source>
        <dbReference type="ARBA" id="ARBA00022729"/>
    </source>
</evidence>
<dbReference type="InterPro" id="IPR009009">
    <property type="entry name" value="RlpA-like_DPBB"/>
</dbReference>
<dbReference type="CDD" id="cd22191">
    <property type="entry name" value="DPBB_RlpA_EXP_N-like"/>
    <property type="match status" value="1"/>
</dbReference>
<dbReference type="Gene3D" id="2.40.40.10">
    <property type="entry name" value="RlpA-like domain"/>
    <property type="match status" value="1"/>
</dbReference>
<sequence>MAVSVSAAPAQLSRRDFSGQGTFYVPGLGACGVTNTGSDLIVAISAARFDSTGTANPNLNPLCGKRITANFQGKSVTATVVDRCPGCAVNDLDFSPAAFDALADPSLGRIDISWNFI</sequence>
<accession>W4JPF3</accession>
<keyword evidence="4" id="KW-1185">Reference proteome</keyword>
<dbReference type="PANTHER" id="PTHR31836:SF28">
    <property type="entry name" value="SRCR DOMAIN-CONTAINING PROTEIN-RELATED"/>
    <property type="match status" value="1"/>
</dbReference>
<proteinExistence type="predicted"/>
<dbReference type="InterPro" id="IPR051477">
    <property type="entry name" value="Expansin_CellWall"/>
</dbReference>
<name>W4JPF3_HETIT</name>
<keyword evidence="1" id="KW-0732">Signal</keyword>
<reference evidence="3 4" key="1">
    <citation type="journal article" date="2012" name="New Phytol.">
        <title>Insight into trade-off between wood decay and parasitism from the genome of a fungal forest pathogen.</title>
        <authorList>
            <person name="Olson A."/>
            <person name="Aerts A."/>
            <person name="Asiegbu F."/>
            <person name="Belbahri L."/>
            <person name="Bouzid O."/>
            <person name="Broberg A."/>
            <person name="Canback B."/>
            <person name="Coutinho P.M."/>
            <person name="Cullen D."/>
            <person name="Dalman K."/>
            <person name="Deflorio G."/>
            <person name="van Diepen L.T."/>
            <person name="Dunand C."/>
            <person name="Duplessis S."/>
            <person name="Durling M."/>
            <person name="Gonthier P."/>
            <person name="Grimwood J."/>
            <person name="Fossdal C.G."/>
            <person name="Hansson D."/>
            <person name="Henrissat B."/>
            <person name="Hietala A."/>
            <person name="Himmelstrand K."/>
            <person name="Hoffmeister D."/>
            <person name="Hogberg N."/>
            <person name="James T.Y."/>
            <person name="Karlsson M."/>
            <person name="Kohler A."/>
            <person name="Kues U."/>
            <person name="Lee Y.H."/>
            <person name="Lin Y.C."/>
            <person name="Lind M."/>
            <person name="Lindquist E."/>
            <person name="Lombard V."/>
            <person name="Lucas S."/>
            <person name="Lunden K."/>
            <person name="Morin E."/>
            <person name="Murat C."/>
            <person name="Park J."/>
            <person name="Raffaello T."/>
            <person name="Rouze P."/>
            <person name="Salamov A."/>
            <person name="Schmutz J."/>
            <person name="Solheim H."/>
            <person name="Stahlberg J."/>
            <person name="Velez H."/>
            <person name="de Vries R.P."/>
            <person name="Wiebenga A."/>
            <person name="Woodward S."/>
            <person name="Yakovlev I."/>
            <person name="Garbelotto M."/>
            <person name="Martin F."/>
            <person name="Grigoriev I.V."/>
            <person name="Stenlid J."/>
        </authorList>
    </citation>
    <scope>NUCLEOTIDE SEQUENCE [LARGE SCALE GENOMIC DNA]</scope>
    <source>
        <strain evidence="3 4">TC 32-1</strain>
    </source>
</reference>
<dbReference type="InterPro" id="IPR036908">
    <property type="entry name" value="RlpA-like_sf"/>
</dbReference>
<dbReference type="eggNOG" id="ENOG502S6X4">
    <property type="taxonomic scope" value="Eukaryota"/>
</dbReference>
<dbReference type="AlphaFoldDB" id="W4JPF3"/>
<evidence type="ECO:0000313" key="3">
    <source>
        <dbReference type="EMBL" id="ETW75344.1"/>
    </source>
</evidence>
<dbReference type="KEGG" id="hir:HETIRDRAFT_108072"/>
<evidence type="ECO:0000313" key="4">
    <source>
        <dbReference type="Proteomes" id="UP000030671"/>
    </source>
</evidence>